<dbReference type="InterPro" id="IPR025997">
    <property type="entry name" value="SBP_2_dom"/>
</dbReference>
<dbReference type="EMBL" id="CP053708">
    <property type="protein sequence ID" value="QKE89349.1"/>
    <property type="molecule type" value="Genomic_DNA"/>
</dbReference>
<comment type="subcellular location">
    <subcellularLocation>
        <location evidence="1">Cell envelope</location>
    </subcellularLocation>
</comment>
<dbReference type="PANTHER" id="PTHR46847">
    <property type="entry name" value="D-ALLOSE-BINDING PERIPLASMIC PROTEIN-RELATED"/>
    <property type="match status" value="1"/>
</dbReference>
<comment type="similarity">
    <text evidence="2">Belongs to the bacterial solute-binding protein 2 family.</text>
</comment>
<dbReference type="PANTHER" id="PTHR46847:SF1">
    <property type="entry name" value="D-ALLOSE-BINDING PERIPLASMIC PROTEIN-RELATED"/>
    <property type="match status" value="1"/>
</dbReference>
<reference evidence="5 6" key="1">
    <citation type="journal article" date="2014" name="World J. Microbiol. Biotechnol.">
        <title>Biodiversity and physiological characteristics of Antarctic and Arctic lichens-associated bacteria.</title>
        <authorList>
            <person name="Lee Y.M."/>
            <person name="Kim E.H."/>
            <person name="Lee H.K."/>
            <person name="Hong S.G."/>
        </authorList>
    </citation>
    <scope>NUCLEOTIDE SEQUENCE [LARGE SCALE GENOMIC DNA]</scope>
    <source>
        <strain evidence="5 6">PAMC 26569</strain>
    </source>
</reference>
<dbReference type="GO" id="GO:0030246">
    <property type="term" value="F:carbohydrate binding"/>
    <property type="evidence" value="ECO:0007669"/>
    <property type="project" value="UniProtKB-ARBA"/>
</dbReference>
<gene>
    <name evidence="5" type="ORF">HN018_04250</name>
</gene>
<dbReference type="RefSeq" id="WP_171837475.1">
    <property type="nucleotide sequence ID" value="NZ_CP053708.1"/>
</dbReference>
<keyword evidence="3" id="KW-0732">Signal</keyword>
<dbReference type="KEGG" id="lck:HN018_04250"/>
<dbReference type="SUPFAM" id="SSF53822">
    <property type="entry name" value="Periplasmic binding protein-like I"/>
    <property type="match status" value="1"/>
</dbReference>
<evidence type="ECO:0000313" key="5">
    <source>
        <dbReference type="EMBL" id="QKE89349.1"/>
    </source>
</evidence>
<dbReference type="Gene3D" id="3.40.50.2300">
    <property type="match status" value="2"/>
</dbReference>
<dbReference type="Pfam" id="PF13407">
    <property type="entry name" value="Peripla_BP_4"/>
    <property type="match status" value="1"/>
</dbReference>
<evidence type="ECO:0000256" key="1">
    <source>
        <dbReference type="ARBA" id="ARBA00004196"/>
    </source>
</evidence>
<evidence type="ECO:0000256" key="2">
    <source>
        <dbReference type="ARBA" id="ARBA00007639"/>
    </source>
</evidence>
<name>A0A6M8HLW2_9PROT</name>
<evidence type="ECO:0000313" key="6">
    <source>
        <dbReference type="Proteomes" id="UP000500767"/>
    </source>
</evidence>
<evidence type="ECO:0000259" key="4">
    <source>
        <dbReference type="Pfam" id="PF13407"/>
    </source>
</evidence>
<sequence>MSAHIKSGGFRNTLLCCLALAITAVVPSARSDAAEAKGGKLIVGIDETASEYWSEYLQGVHDIADSLGKSPVVLTSNYQGDQLLAQLGATYATGCHECALATDPSSNAFVKAVVARSAKAKVRIVTLWNRPEDIHPWDTDPQYWVAHTSFDGVESGYDQGMALCKALGGKGEIAAIEGVPSTPPAYQRIRGLKKALAECPGLKLVDTQVADWQETKAQNVTRAWLAHYGSDLKGIFASNDAMARGAVAALKEKGLNGKTLVTGSDGSNIGLEMVKNGDMLVTIWNDPVLQGAVSMSLAYGAAIGDIDPEKLTHAQRDFYLKQEPVTKDNVDKYLALKRDQPKYTYADIKKDFWKDSAGQIPVGANDNK</sequence>
<proteinExistence type="inferred from homology"/>
<protein>
    <submittedName>
        <fullName evidence="5">Sugar ABC transporter substrate-binding protein</fullName>
    </submittedName>
</protein>
<evidence type="ECO:0000256" key="3">
    <source>
        <dbReference type="ARBA" id="ARBA00022729"/>
    </source>
</evidence>
<organism evidence="5 6">
    <name type="scientific">Lichenicola cladoniae</name>
    <dbReference type="NCBI Taxonomy" id="1484109"/>
    <lineage>
        <taxon>Bacteria</taxon>
        <taxon>Pseudomonadati</taxon>
        <taxon>Pseudomonadota</taxon>
        <taxon>Alphaproteobacteria</taxon>
        <taxon>Acetobacterales</taxon>
        <taxon>Acetobacteraceae</taxon>
        <taxon>Lichenicola</taxon>
    </lineage>
</organism>
<dbReference type="CDD" id="cd01536">
    <property type="entry name" value="PBP1_ABC_sugar_binding-like"/>
    <property type="match status" value="1"/>
</dbReference>
<dbReference type="Proteomes" id="UP000500767">
    <property type="component" value="Chromosome"/>
</dbReference>
<dbReference type="InterPro" id="IPR028082">
    <property type="entry name" value="Peripla_BP_I"/>
</dbReference>
<keyword evidence="6" id="KW-1185">Reference proteome</keyword>
<dbReference type="AlphaFoldDB" id="A0A6M8HLW2"/>
<dbReference type="GO" id="GO:0030313">
    <property type="term" value="C:cell envelope"/>
    <property type="evidence" value="ECO:0007669"/>
    <property type="project" value="UniProtKB-SubCell"/>
</dbReference>
<accession>A0A6M8HLW2</accession>
<feature type="domain" description="Periplasmic binding protein" evidence="4">
    <location>
        <begin position="48"/>
        <end position="304"/>
    </location>
</feature>